<dbReference type="PROSITE" id="PS00455">
    <property type="entry name" value="AMP_BINDING"/>
    <property type="match status" value="1"/>
</dbReference>
<reference evidence="7 8" key="1">
    <citation type="submission" date="2019-06" db="EMBL/GenBank/DDBJ databases">
        <title>Sequencing the genomes of 1000 actinobacteria strains.</title>
        <authorList>
            <person name="Klenk H.-P."/>
        </authorList>
    </citation>
    <scope>NUCLEOTIDE SEQUENCE [LARGE SCALE GENOMIC DNA]</scope>
    <source>
        <strain evidence="7 8">DSM 44826</strain>
    </source>
</reference>
<evidence type="ECO:0000313" key="7">
    <source>
        <dbReference type="EMBL" id="TWF73808.1"/>
    </source>
</evidence>
<dbReference type="GO" id="GO:0043041">
    <property type="term" value="P:amino acid activation for nonribosomal peptide biosynthetic process"/>
    <property type="evidence" value="ECO:0007669"/>
    <property type="project" value="TreeGrafter"/>
</dbReference>
<evidence type="ECO:0000313" key="8">
    <source>
        <dbReference type="Proteomes" id="UP000317940"/>
    </source>
</evidence>
<dbReference type="Gene3D" id="2.30.38.10">
    <property type="entry name" value="Luciferase, Domain 3"/>
    <property type="match status" value="1"/>
</dbReference>
<dbReference type="OrthoDB" id="3867393at2"/>
<feature type="domain" description="AMP-binding enzyme C-terminal" evidence="6">
    <location>
        <begin position="657"/>
        <end position="727"/>
    </location>
</feature>
<sequence>MAPDSTPTRNAAHRTPPPAGGERTGFPADRPAAPGEPRWERLDVALGADLERRVDALSHGSPRSLHLVLTTAVIALLRAYTGSDELVVGQPPPVEELPADAVRAGTGAVVLRCTATARDTFATLLETVRAAVLAGPGHQDLPVAEVAVAFDGLHDPAFADSTRVPLLFTFARDANGTAVRVRHDSRRHTRAGVERLCRHLLVLLDRASADPASPLRDITLTSPQDLALLAGFNATDRPYDLDTTVHARCAARATAQPDAIAVVSGRGSTTYGELDRRANALARTLQARGVGTGDRVAVLLERSELMLVAVLAVLKAGAAYVPVDPAYPADRVAFVLRDCAAKVVLVAGAVPAQAAPGGTVDLRDPSAYSPVTTAPTRTSGPGDPAYVIYTSGSTGTPKGVLVEHRSVVNRLTWMQEAYPLRAGDVVLQKTSISFDVSVWELFWWMFEGATVCLPAPGDERDPEAIIDAVEQHRVSVLHFVPTMLAAFLDYVAETGEAARLAPLRLVFASGEALSPAHVAAFHRVLRPGATGPDLVNLYGPTEATVDVSHFPCTEPGATVPIGRPIANTRLYVLDDARRIQPVGVPGELCIGGVGLARGYLGRPELTADRFVEAPFPGEPRVYRTGDLARWLPDGTVEYLGRADHQVKIRGFRVELGEIEHRLRWLPEVADAAVLALGSPPTLHAFVAAQEPPAADRLQDALAAVLPAFMVPRHFTVLGALPLSPNGKVDRGRLAVLAAEPAPAPAPAPARDGR</sequence>
<dbReference type="FunFam" id="3.40.50.980:FF:000002">
    <property type="entry name" value="Enterobactin synthetase component F"/>
    <property type="match status" value="1"/>
</dbReference>
<dbReference type="PANTHER" id="PTHR45527:SF14">
    <property type="entry name" value="PLIPASTATIN SYNTHASE SUBUNIT B"/>
    <property type="match status" value="1"/>
</dbReference>
<keyword evidence="2" id="KW-0596">Phosphopantetheine</keyword>
<proteinExistence type="predicted"/>
<dbReference type="CDD" id="cd05930">
    <property type="entry name" value="A_NRPS"/>
    <property type="match status" value="1"/>
</dbReference>
<evidence type="ECO:0000259" key="5">
    <source>
        <dbReference type="Pfam" id="PF00501"/>
    </source>
</evidence>
<evidence type="ECO:0000256" key="2">
    <source>
        <dbReference type="ARBA" id="ARBA00022450"/>
    </source>
</evidence>
<dbReference type="AlphaFoldDB" id="A0A561SG40"/>
<dbReference type="Pfam" id="PF00501">
    <property type="entry name" value="AMP-binding"/>
    <property type="match status" value="1"/>
</dbReference>
<dbReference type="GO" id="GO:0044550">
    <property type="term" value="P:secondary metabolite biosynthetic process"/>
    <property type="evidence" value="ECO:0007669"/>
    <property type="project" value="TreeGrafter"/>
</dbReference>
<dbReference type="RefSeq" id="WP_145910731.1">
    <property type="nucleotide sequence ID" value="NZ_BAAAMZ010000001.1"/>
</dbReference>
<dbReference type="InterPro" id="IPR020845">
    <property type="entry name" value="AMP-binding_CS"/>
</dbReference>
<gene>
    <name evidence="7" type="ORF">FHX73_15435</name>
</gene>
<dbReference type="Gene3D" id="3.40.50.980">
    <property type="match status" value="2"/>
</dbReference>
<organism evidence="7 8">
    <name type="scientific">Kitasatospora viridis</name>
    <dbReference type="NCBI Taxonomy" id="281105"/>
    <lineage>
        <taxon>Bacteria</taxon>
        <taxon>Bacillati</taxon>
        <taxon>Actinomycetota</taxon>
        <taxon>Actinomycetes</taxon>
        <taxon>Kitasatosporales</taxon>
        <taxon>Streptomycetaceae</taxon>
        <taxon>Kitasatospora</taxon>
    </lineage>
</organism>
<keyword evidence="8" id="KW-1185">Reference proteome</keyword>
<dbReference type="SUPFAM" id="SSF56801">
    <property type="entry name" value="Acetyl-CoA synthetase-like"/>
    <property type="match status" value="1"/>
</dbReference>
<evidence type="ECO:0000256" key="3">
    <source>
        <dbReference type="ARBA" id="ARBA00022553"/>
    </source>
</evidence>
<keyword evidence="3" id="KW-0597">Phosphoprotein</keyword>
<feature type="domain" description="AMP-dependent synthetase/ligase" evidence="5">
    <location>
        <begin position="251"/>
        <end position="600"/>
    </location>
</feature>
<feature type="region of interest" description="Disordered" evidence="4">
    <location>
        <begin position="1"/>
        <end position="37"/>
    </location>
</feature>
<dbReference type="Gene3D" id="3.30.559.30">
    <property type="entry name" value="Nonribosomal peptide synthetase, condensation domain"/>
    <property type="match status" value="1"/>
</dbReference>
<dbReference type="SUPFAM" id="SSF52777">
    <property type="entry name" value="CoA-dependent acyltransferases"/>
    <property type="match status" value="1"/>
</dbReference>
<dbReference type="InterPro" id="IPR010071">
    <property type="entry name" value="AA_adenyl_dom"/>
</dbReference>
<evidence type="ECO:0000256" key="1">
    <source>
        <dbReference type="ARBA" id="ARBA00001957"/>
    </source>
</evidence>
<dbReference type="PANTHER" id="PTHR45527">
    <property type="entry name" value="NONRIBOSOMAL PEPTIDE SYNTHETASE"/>
    <property type="match status" value="1"/>
</dbReference>
<name>A0A561SG40_9ACTN</name>
<dbReference type="GO" id="GO:0031177">
    <property type="term" value="F:phosphopantetheine binding"/>
    <property type="evidence" value="ECO:0007669"/>
    <property type="project" value="TreeGrafter"/>
</dbReference>
<comment type="cofactor">
    <cofactor evidence="1">
        <name>pantetheine 4'-phosphate</name>
        <dbReference type="ChEBI" id="CHEBI:47942"/>
    </cofactor>
</comment>
<dbReference type="Pfam" id="PF13193">
    <property type="entry name" value="AMP-binding_C"/>
    <property type="match status" value="1"/>
</dbReference>
<dbReference type="InterPro" id="IPR045851">
    <property type="entry name" value="AMP-bd_C_sf"/>
</dbReference>
<dbReference type="NCBIfam" id="TIGR01733">
    <property type="entry name" value="AA-adenyl-dom"/>
    <property type="match status" value="1"/>
</dbReference>
<dbReference type="FunFam" id="3.40.50.980:FF:000001">
    <property type="entry name" value="Non-ribosomal peptide synthetase"/>
    <property type="match status" value="1"/>
</dbReference>
<dbReference type="FunFam" id="3.40.50.12780:FF:000012">
    <property type="entry name" value="Non-ribosomal peptide synthetase"/>
    <property type="match status" value="1"/>
</dbReference>
<comment type="caution">
    <text evidence="7">The sequence shown here is derived from an EMBL/GenBank/DDBJ whole genome shotgun (WGS) entry which is preliminary data.</text>
</comment>
<accession>A0A561SG40</accession>
<evidence type="ECO:0000256" key="4">
    <source>
        <dbReference type="SAM" id="MobiDB-lite"/>
    </source>
</evidence>
<dbReference type="InterPro" id="IPR000873">
    <property type="entry name" value="AMP-dep_synth/lig_dom"/>
</dbReference>
<dbReference type="EMBL" id="VIWT01000005">
    <property type="protein sequence ID" value="TWF73808.1"/>
    <property type="molecule type" value="Genomic_DNA"/>
</dbReference>
<dbReference type="Proteomes" id="UP000317940">
    <property type="component" value="Unassembled WGS sequence"/>
</dbReference>
<dbReference type="InterPro" id="IPR025110">
    <property type="entry name" value="AMP-bd_C"/>
</dbReference>
<dbReference type="GO" id="GO:0005829">
    <property type="term" value="C:cytosol"/>
    <property type="evidence" value="ECO:0007669"/>
    <property type="project" value="TreeGrafter"/>
</dbReference>
<dbReference type="FunFam" id="2.30.38.10:FF:000001">
    <property type="entry name" value="Non-ribosomal peptide synthetase PvdI"/>
    <property type="match status" value="1"/>
</dbReference>
<protein>
    <submittedName>
        <fullName evidence="7">Amino acid adenylation domain-containing protein</fullName>
    </submittedName>
</protein>
<dbReference type="Gene3D" id="3.30.300.30">
    <property type="match status" value="1"/>
</dbReference>
<evidence type="ECO:0000259" key="6">
    <source>
        <dbReference type="Pfam" id="PF13193"/>
    </source>
</evidence>